<dbReference type="Pfam" id="PF03595">
    <property type="entry name" value="SLAC1"/>
    <property type="match status" value="1"/>
</dbReference>
<dbReference type="PANTHER" id="PTHR31686">
    <property type="match status" value="1"/>
</dbReference>
<keyword evidence="4" id="KW-1003">Cell membrane</keyword>
<dbReference type="OrthoDB" id="1099at2759"/>
<dbReference type="InterPro" id="IPR004695">
    <property type="entry name" value="SLAC1/Mae1/Ssu1/TehA"/>
</dbReference>
<dbReference type="AlphaFoldDB" id="A0A420YGY2"/>
<dbReference type="EMBL" id="QVQW01000010">
    <property type="protein sequence ID" value="RKU47128.1"/>
    <property type="molecule type" value="Genomic_DNA"/>
</dbReference>
<proteinExistence type="inferred from homology"/>
<dbReference type="PANTHER" id="PTHR31686:SF3">
    <property type="entry name" value="ACID TRANSPORT PROTEIN, PUTATIVE (AFU_ORTHOLOGUE AFUA_4G09410)-RELATED"/>
    <property type="match status" value="1"/>
</dbReference>
<feature type="transmembrane region" description="Helical" evidence="10">
    <location>
        <begin position="349"/>
        <end position="368"/>
    </location>
</feature>
<keyword evidence="7 10" id="KW-0472">Membrane</keyword>
<evidence type="ECO:0000256" key="5">
    <source>
        <dbReference type="ARBA" id="ARBA00022692"/>
    </source>
</evidence>
<dbReference type="FunFam" id="1.50.10.150:FF:000004">
    <property type="entry name" value="Malic acid transporter"/>
    <property type="match status" value="1"/>
</dbReference>
<keyword evidence="12" id="KW-1185">Reference proteome</keyword>
<feature type="transmembrane region" description="Helical" evidence="10">
    <location>
        <begin position="279"/>
        <end position="306"/>
    </location>
</feature>
<evidence type="ECO:0000313" key="11">
    <source>
        <dbReference type="EMBL" id="RKU47128.1"/>
    </source>
</evidence>
<dbReference type="GO" id="GO:0005886">
    <property type="term" value="C:plasma membrane"/>
    <property type="evidence" value="ECO:0007669"/>
    <property type="project" value="UniProtKB-SubCell"/>
</dbReference>
<evidence type="ECO:0000256" key="8">
    <source>
        <dbReference type="ARBA" id="ARBA00056100"/>
    </source>
</evidence>
<dbReference type="Gene3D" id="1.50.10.150">
    <property type="entry name" value="Voltage-dependent anion channel"/>
    <property type="match status" value="1"/>
</dbReference>
<keyword evidence="5 10" id="KW-0812">Transmembrane</keyword>
<feature type="transmembrane region" description="Helical" evidence="10">
    <location>
        <begin position="194"/>
        <end position="218"/>
    </location>
</feature>
<comment type="similarity">
    <text evidence="2">Belongs to the tellurite-resistance/dicarboxylate transporter (TDT) family.</text>
</comment>
<sequence>MSYPNENLSDYSSPARVALYNFSSQWFLIPQGTGIIAVILHQLDYQFRGIDVISYIFWLLTIVMLVCMLGIYLFRYAVFPRMVTRSLGRDISESACLASISISFTSIIQMMVLALVQGGWGRGWGVAAYALWWINVAMAVLCVVALPFIYIRLYPNGVPHLSPASQLPMIAALTAAAGGGTICQFAQISPQLQIPVIIVSYLLIGLGLPLAFALDVLFWARLLDRSLPDRQHTFQDMILCGPWGQGSFALQILGGAVMGGSFSHYDRGTFITAQAAAPVGYVSIFAGLLSWGAGTFWWLFAIVSILHGATNHWRPVGIPYGLVGWSIVFPWGVYTNAALQLGKLLGSTAFSVWSTALAIMLVISWLWNMTMTIRGILKGSLLGLDRGWKRDA</sequence>
<dbReference type="GO" id="GO:0000319">
    <property type="term" value="F:sulfite transmembrane transporter activity"/>
    <property type="evidence" value="ECO:0007669"/>
    <property type="project" value="TreeGrafter"/>
</dbReference>
<feature type="transmembrane region" description="Helical" evidence="10">
    <location>
        <begin position="238"/>
        <end position="259"/>
    </location>
</feature>
<evidence type="ECO:0000256" key="9">
    <source>
        <dbReference type="ARBA" id="ARBA00072906"/>
    </source>
</evidence>
<keyword evidence="6 10" id="KW-1133">Transmembrane helix</keyword>
<comment type="function">
    <text evidence="8">Sulphite efflux pump required for the secretion of sulphite as a reducing agent. In the presence of sulphite, cystine in keratin is directly cleaved to cysteine and S-sulphocysteine, and thereby, reduced proteins become accessible to hydrolysis by a variety of secreted endo- and exoproteases. Excretion of sulphite mediated by an efflux pump also represents a detoxification pathway for dermatophytes during infection of the epidermal stratum corneum, hair and nails, which are rich in cysteine.</text>
</comment>
<feature type="transmembrane region" description="Helical" evidence="10">
    <location>
        <begin position="318"/>
        <end position="337"/>
    </location>
</feature>
<comment type="caution">
    <text evidence="11">The sequence shown here is derived from an EMBL/GenBank/DDBJ whole genome shotgun (WGS) entry which is preliminary data.</text>
</comment>
<evidence type="ECO:0000256" key="10">
    <source>
        <dbReference type="SAM" id="Phobius"/>
    </source>
</evidence>
<evidence type="ECO:0000313" key="12">
    <source>
        <dbReference type="Proteomes" id="UP000275385"/>
    </source>
</evidence>
<protein>
    <recommendedName>
        <fullName evidence="9">Sulfite efflux pump SSU1</fullName>
    </recommendedName>
</protein>
<feature type="transmembrane region" description="Helical" evidence="10">
    <location>
        <begin position="132"/>
        <end position="155"/>
    </location>
</feature>
<feature type="transmembrane region" description="Helical" evidence="10">
    <location>
        <begin position="95"/>
        <end position="120"/>
    </location>
</feature>
<evidence type="ECO:0000256" key="2">
    <source>
        <dbReference type="ARBA" id="ARBA00008566"/>
    </source>
</evidence>
<evidence type="ECO:0000256" key="6">
    <source>
        <dbReference type="ARBA" id="ARBA00022989"/>
    </source>
</evidence>
<evidence type="ECO:0000256" key="4">
    <source>
        <dbReference type="ARBA" id="ARBA00022475"/>
    </source>
</evidence>
<comment type="subcellular location">
    <subcellularLocation>
        <location evidence="1">Cell membrane</location>
        <topology evidence="1">Multi-pass membrane protein</topology>
    </subcellularLocation>
</comment>
<evidence type="ECO:0000256" key="7">
    <source>
        <dbReference type="ARBA" id="ARBA00023136"/>
    </source>
</evidence>
<dbReference type="InterPro" id="IPR051629">
    <property type="entry name" value="Sulfite_efflux_TDT"/>
</dbReference>
<keyword evidence="3" id="KW-0813">Transport</keyword>
<name>A0A420YGY2_9PEZI</name>
<feature type="transmembrane region" description="Helical" evidence="10">
    <location>
        <begin position="26"/>
        <end position="43"/>
    </location>
</feature>
<feature type="transmembrane region" description="Helical" evidence="10">
    <location>
        <begin position="55"/>
        <end position="74"/>
    </location>
</feature>
<accession>A0A420YGY2</accession>
<dbReference type="STRING" id="177199.A0A420YGY2"/>
<dbReference type="Proteomes" id="UP000275385">
    <property type="component" value="Unassembled WGS sequence"/>
</dbReference>
<reference evidence="11 12" key="1">
    <citation type="submission" date="2018-08" db="EMBL/GenBank/DDBJ databases">
        <title>Draft genome of the lignicolous fungus Coniochaeta pulveracea.</title>
        <authorList>
            <person name="Borstlap C.J."/>
            <person name="De Witt R.N."/>
            <person name="Botha A."/>
            <person name="Volschenk H."/>
        </authorList>
    </citation>
    <scope>NUCLEOTIDE SEQUENCE [LARGE SCALE GENOMIC DNA]</scope>
    <source>
        <strain evidence="11 12">CAB683</strain>
    </source>
</reference>
<evidence type="ECO:0000256" key="1">
    <source>
        <dbReference type="ARBA" id="ARBA00004651"/>
    </source>
</evidence>
<feature type="transmembrane region" description="Helical" evidence="10">
    <location>
        <begin position="167"/>
        <end position="188"/>
    </location>
</feature>
<organism evidence="11 12">
    <name type="scientific">Coniochaeta pulveracea</name>
    <dbReference type="NCBI Taxonomy" id="177199"/>
    <lineage>
        <taxon>Eukaryota</taxon>
        <taxon>Fungi</taxon>
        <taxon>Dikarya</taxon>
        <taxon>Ascomycota</taxon>
        <taxon>Pezizomycotina</taxon>
        <taxon>Sordariomycetes</taxon>
        <taxon>Sordariomycetidae</taxon>
        <taxon>Coniochaetales</taxon>
        <taxon>Coniochaetaceae</taxon>
        <taxon>Coniochaeta</taxon>
    </lineage>
</organism>
<gene>
    <name evidence="11" type="ORF">DL546_005353</name>
</gene>
<dbReference type="InterPro" id="IPR038665">
    <property type="entry name" value="Voltage-dep_anion_channel_sf"/>
</dbReference>
<evidence type="ECO:0000256" key="3">
    <source>
        <dbReference type="ARBA" id="ARBA00022448"/>
    </source>
</evidence>
<dbReference type="CDD" id="cd09299">
    <property type="entry name" value="TDT"/>
    <property type="match status" value="1"/>
</dbReference>